<dbReference type="RefSeq" id="WP_230668400.1">
    <property type="nucleotide sequence ID" value="NZ_JAJNAY010000001.1"/>
</dbReference>
<evidence type="ECO:0000256" key="1">
    <source>
        <dbReference type="SAM" id="SignalP"/>
    </source>
</evidence>
<dbReference type="AlphaFoldDB" id="A0A9Q3UZ80"/>
<protein>
    <recommendedName>
        <fullName evidence="4">Tetratricopeptide repeat protein</fullName>
    </recommendedName>
</protein>
<dbReference type="Proteomes" id="UP001108025">
    <property type="component" value="Unassembled WGS sequence"/>
</dbReference>
<evidence type="ECO:0000313" key="3">
    <source>
        <dbReference type="Proteomes" id="UP001108025"/>
    </source>
</evidence>
<feature type="chain" id="PRO_5040184701" description="Tetratricopeptide repeat protein" evidence="1">
    <location>
        <begin position="19"/>
        <end position="784"/>
    </location>
</feature>
<keyword evidence="3" id="KW-1185">Reference proteome</keyword>
<feature type="signal peptide" evidence="1">
    <location>
        <begin position="1"/>
        <end position="18"/>
    </location>
</feature>
<comment type="caution">
    <text evidence="2">The sequence shown here is derived from an EMBL/GenBank/DDBJ whole genome shotgun (WGS) entry which is preliminary data.</text>
</comment>
<name>A0A9Q3UZ80_9FLAO</name>
<proteinExistence type="predicted"/>
<gene>
    <name evidence="2" type="ORF">LO744_07145</name>
</gene>
<sequence>MKKLVIFTAILISSAFSACGFYPYGENIRFCFLNPHNFSYQTYSPFYYSALSFQQSYDGVFSNQDNEKLWRKYCENKVSVADISSVLEGLSFSDIHQNSTNPFLRYLYSKKDIEAINYLKFAKNCEYFNTWQDDPWERNENISKTKRNELFQKAILFAEKSKKATIKKRYAFLAIRLAFYNDDMKNIEKLYSQYFSVDQSNDVIDIWALYFKAISENNPVLINLYFAKVFAGSPEKRFVSWQYFLSKVPESDVLNLAKTGKEKASVLLMYGLHNPDKNLENLKRVYANDSQSEGLSFLLYRELGKLEDWIFTPYYSLFSSSVQIFGYWSNGSENDNVLKILERSEIDRAYAKEVLNFIDSVDLSKVENPNFWKYAQAELLLMTKNYAESLKQIAELEKVLPSNDLLLNNVEIIKALNLFANQTYGNAKIPEVAKNIIIKNKNNKQFIFALGRELEYLGNSDDAALLYASLNNPSTENNDYNFVYYKSLKNSNQTYDSYYNNYFDYLDAVYSPEQVQSFINKVKSLNKNLDLFYRNFHLLTQSEIDDLYDLLGTKYIRQNKLDLALNAFNKLGESYFDAHYSLWEKDGKDNYYSSSKVFDKNPFYHLKYTPDFIPEKEHFKINKISITKKLIEYLTKANNPKEKDRDYYYFLVANCYYNMSQYGNAWMMRRYSLSSIGNFSIHEDNQEFNTASLAKFYYGKALENAQTDKFRALCIRMQGRCENYNYDFIGESIRTDYSSKAEYYEDTRFGQNKYYENLKNKYSGEYEDMISGCESFKAYFKARR</sequence>
<evidence type="ECO:0008006" key="4">
    <source>
        <dbReference type="Google" id="ProtNLM"/>
    </source>
</evidence>
<dbReference type="PROSITE" id="PS51257">
    <property type="entry name" value="PROKAR_LIPOPROTEIN"/>
    <property type="match status" value="1"/>
</dbReference>
<dbReference type="EMBL" id="JAJNAY010000001">
    <property type="protein sequence ID" value="MCD1116628.1"/>
    <property type="molecule type" value="Genomic_DNA"/>
</dbReference>
<keyword evidence="1" id="KW-0732">Signal</keyword>
<reference evidence="2" key="1">
    <citation type="submission" date="2021-11" db="EMBL/GenBank/DDBJ databases">
        <title>Description of novel Chryseobacterium species.</title>
        <authorList>
            <person name="Saticioglu I.B."/>
            <person name="Ay H."/>
            <person name="Altun S."/>
            <person name="Duman M."/>
        </authorList>
    </citation>
    <scope>NUCLEOTIDE SEQUENCE</scope>
    <source>
        <strain evidence="2">C-17</strain>
    </source>
</reference>
<accession>A0A9Q3UZ80</accession>
<evidence type="ECO:0000313" key="2">
    <source>
        <dbReference type="EMBL" id="MCD1116628.1"/>
    </source>
</evidence>
<organism evidence="2 3">
    <name type="scientific">Chryseobacterium turcicum</name>
    <dbReference type="NCBI Taxonomy" id="2898076"/>
    <lineage>
        <taxon>Bacteria</taxon>
        <taxon>Pseudomonadati</taxon>
        <taxon>Bacteroidota</taxon>
        <taxon>Flavobacteriia</taxon>
        <taxon>Flavobacteriales</taxon>
        <taxon>Weeksellaceae</taxon>
        <taxon>Chryseobacterium group</taxon>
        <taxon>Chryseobacterium</taxon>
    </lineage>
</organism>